<name>A0A485KG00_9STRA</name>
<accession>A0A485KG00</accession>
<proteinExistence type="predicted"/>
<dbReference type="SMART" id="SM00271">
    <property type="entry name" value="DnaJ"/>
    <property type="match status" value="1"/>
</dbReference>
<dbReference type="GO" id="GO:0051087">
    <property type="term" value="F:protein-folding chaperone binding"/>
    <property type="evidence" value="ECO:0007669"/>
    <property type="project" value="TreeGrafter"/>
</dbReference>
<dbReference type="OrthoDB" id="10250354at2759"/>
<dbReference type="Proteomes" id="UP000332933">
    <property type="component" value="Unassembled WGS sequence"/>
</dbReference>
<dbReference type="InterPro" id="IPR036869">
    <property type="entry name" value="J_dom_sf"/>
</dbReference>
<feature type="region of interest" description="Disordered" evidence="1">
    <location>
        <begin position="305"/>
        <end position="372"/>
    </location>
</feature>
<dbReference type="InterPro" id="IPR001623">
    <property type="entry name" value="DnaJ_domain"/>
</dbReference>
<reference evidence="3" key="2">
    <citation type="submission" date="2019-06" db="EMBL/GenBank/DDBJ databases">
        <title>Genomics analysis of Aphanomyces spp. identifies a new class of oomycete effector associated with host adaptation.</title>
        <authorList>
            <person name="Gaulin E."/>
        </authorList>
    </citation>
    <scope>NUCLEOTIDE SEQUENCE</scope>
    <source>
        <strain evidence="3">CBS 578.67</strain>
    </source>
</reference>
<dbReference type="Pfam" id="PF00226">
    <property type="entry name" value="DnaJ"/>
    <property type="match status" value="1"/>
</dbReference>
<dbReference type="CDD" id="cd06257">
    <property type="entry name" value="DnaJ"/>
    <property type="match status" value="1"/>
</dbReference>
<dbReference type="PANTHER" id="PTHR43948:SF10">
    <property type="entry name" value="MRJ, ISOFORM E"/>
    <property type="match status" value="1"/>
</dbReference>
<dbReference type="PROSITE" id="PS50076">
    <property type="entry name" value="DNAJ_2"/>
    <property type="match status" value="1"/>
</dbReference>
<gene>
    <name evidence="4" type="primary">Aste57867_3936</name>
    <name evidence="3" type="ORF">As57867_003925</name>
    <name evidence="4" type="ORF">ASTE57867_3936</name>
</gene>
<dbReference type="Gene3D" id="1.10.287.110">
    <property type="entry name" value="DnaJ domain"/>
    <property type="match status" value="1"/>
</dbReference>
<evidence type="ECO:0000313" key="4">
    <source>
        <dbReference type="EMBL" id="VFT81073.1"/>
    </source>
</evidence>
<dbReference type="GO" id="GO:0044183">
    <property type="term" value="F:protein folding chaperone"/>
    <property type="evidence" value="ECO:0007669"/>
    <property type="project" value="TreeGrafter"/>
</dbReference>
<keyword evidence="5" id="KW-1185">Reference proteome</keyword>
<reference evidence="4 5" key="1">
    <citation type="submission" date="2019-03" db="EMBL/GenBank/DDBJ databases">
        <authorList>
            <person name="Gaulin E."/>
            <person name="Dumas B."/>
        </authorList>
    </citation>
    <scope>NUCLEOTIDE SEQUENCE [LARGE SCALE GENOMIC DNA]</scope>
    <source>
        <strain evidence="4">CBS 568.67</strain>
    </source>
</reference>
<dbReference type="InterPro" id="IPR018253">
    <property type="entry name" value="DnaJ_domain_CS"/>
</dbReference>
<dbReference type="GO" id="GO:0005634">
    <property type="term" value="C:nucleus"/>
    <property type="evidence" value="ECO:0007669"/>
    <property type="project" value="TreeGrafter"/>
</dbReference>
<evidence type="ECO:0000259" key="2">
    <source>
        <dbReference type="PROSITE" id="PS50076"/>
    </source>
</evidence>
<feature type="region of interest" description="Disordered" evidence="1">
    <location>
        <begin position="175"/>
        <end position="239"/>
    </location>
</feature>
<feature type="compositionally biased region" description="Polar residues" evidence="1">
    <location>
        <begin position="214"/>
        <end position="226"/>
    </location>
</feature>
<protein>
    <submittedName>
        <fullName evidence="4">Aste57867_3936 protein</fullName>
    </submittedName>
</protein>
<organism evidence="4 5">
    <name type="scientific">Aphanomyces stellatus</name>
    <dbReference type="NCBI Taxonomy" id="120398"/>
    <lineage>
        <taxon>Eukaryota</taxon>
        <taxon>Sar</taxon>
        <taxon>Stramenopiles</taxon>
        <taxon>Oomycota</taxon>
        <taxon>Saprolegniomycetes</taxon>
        <taxon>Saprolegniales</taxon>
        <taxon>Verrucalvaceae</taxon>
        <taxon>Aphanomyces</taxon>
    </lineage>
</organism>
<dbReference type="EMBL" id="CAADRA010000845">
    <property type="protein sequence ID" value="VFT81073.1"/>
    <property type="molecule type" value="Genomic_DNA"/>
</dbReference>
<feature type="compositionally biased region" description="Polar residues" evidence="1">
    <location>
        <begin position="183"/>
        <end position="192"/>
    </location>
</feature>
<evidence type="ECO:0000313" key="5">
    <source>
        <dbReference type="Proteomes" id="UP000332933"/>
    </source>
</evidence>
<sequence>MANFDSDDYYENLGIERQATESEIKSAYRKLAIKYHPDKNLLNRADAEKKFKIVGEAYNVLSDPKTRQTYDQYGKAGLQDIAQPVTIDMALAIFEDFYRFGDAMDPDAPDASKGMKRAAAGAIYAPVKGVLYGGRAILGGVVAGTAAVAVGIGGMAVSMGMGVKEMGEAGYNSISKKSRDRQASNASDNQRLSTASSTAEPPSADDLIGGARVSTASATGAPSSIDTAPVMDTSVEGDENHVPTFMGGLKKATVGAVSIPVAAVLSGGAFILGGGVLAGGYVVGGIAGAVNNVSSGMKEVKAAREKSNQKPHAAAANVSPIASAPHAASVATPVTPTEPVPKSVDAVAAQEDVPQVSPEKPVNASMNQHDID</sequence>
<dbReference type="AlphaFoldDB" id="A0A485KG00"/>
<evidence type="ECO:0000313" key="3">
    <source>
        <dbReference type="EMBL" id="KAF0714221.1"/>
    </source>
</evidence>
<dbReference type="PRINTS" id="PR00625">
    <property type="entry name" value="JDOMAIN"/>
</dbReference>
<dbReference type="GO" id="GO:0005737">
    <property type="term" value="C:cytoplasm"/>
    <property type="evidence" value="ECO:0007669"/>
    <property type="project" value="TreeGrafter"/>
</dbReference>
<evidence type="ECO:0000256" key="1">
    <source>
        <dbReference type="SAM" id="MobiDB-lite"/>
    </source>
</evidence>
<feature type="domain" description="J" evidence="2">
    <location>
        <begin position="8"/>
        <end position="74"/>
    </location>
</feature>
<dbReference type="PROSITE" id="PS00636">
    <property type="entry name" value="DNAJ_1"/>
    <property type="match status" value="1"/>
</dbReference>
<dbReference type="EMBL" id="VJMH01000845">
    <property type="protein sequence ID" value="KAF0714221.1"/>
    <property type="molecule type" value="Genomic_DNA"/>
</dbReference>
<dbReference type="SUPFAM" id="SSF46565">
    <property type="entry name" value="Chaperone J-domain"/>
    <property type="match status" value="1"/>
</dbReference>
<feature type="compositionally biased region" description="Low complexity" evidence="1">
    <location>
        <begin position="193"/>
        <end position="204"/>
    </location>
</feature>
<feature type="compositionally biased region" description="Low complexity" evidence="1">
    <location>
        <begin position="313"/>
        <end position="344"/>
    </location>
</feature>
<dbReference type="PANTHER" id="PTHR43948">
    <property type="entry name" value="DNAJ HOMOLOG SUBFAMILY B"/>
    <property type="match status" value="1"/>
</dbReference>
<dbReference type="GO" id="GO:0051082">
    <property type="term" value="F:unfolded protein binding"/>
    <property type="evidence" value="ECO:0007669"/>
    <property type="project" value="TreeGrafter"/>
</dbReference>